<proteinExistence type="predicted"/>
<feature type="non-terminal residue" evidence="1">
    <location>
        <position position="1"/>
    </location>
</feature>
<comment type="caution">
    <text evidence="1">The sequence shown here is derived from an EMBL/GenBank/DDBJ whole genome shotgun (WGS) entry which is preliminary data.</text>
</comment>
<protein>
    <submittedName>
        <fullName evidence="1">Uncharacterized protein</fullName>
    </submittedName>
</protein>
<dbReference type="AlphaFoldDB" id="A0A392T4R6"/>
<organism evidence="1 2">
    <name type="scientific">Trifolium medium</name>
    <dbReference type="NCBI Taxonomy" id="97028"/>
    <lineage>
        <taxon>Eukaryota</taxon>
        <taxon>Viridiplantae</taxon>
        <taxon>Streptophyta</taxon>
        <taxon>Embryophyta</taxon>
        <taxon>Tracheophyta</taxon>
        <taxon>Spermatophyta</taxon>
        <taxon>Magnoliopsida</taxon>
        <taxon>eudicotyledons</taxon>
        <taxon>Gunneridae</taxon>
        <taxon>Pentapetalae</taxon>
        <taxon>rosids</taxon>
        <taxon>fabids</taxon>
        <taxon>Fabales</taxon>
        <taxon>Fabaceae</taxon>
        <taxon>Papilionoideae</taxon>
        <taxon>50 kb inversion clade</taxon>
        <taxon>NPAAA clade</taxon>
        <taxon>Hologalegina</taxon>
        <taxon>IRL clade</taxon>
        <taxon>Trifolieae</taxon>
        <taxon>Trifolium</taxon>
    </lineage>
</organism>
<keyword evidence="2" id="KW-1185">Reference proteome</keyword>
<reference evidence="1 2" key="1">
    <citation type="journal article" date="2018" name="Front. Plant Sci.">
        <title>Red Clover (Trifolium pratense) and Zigzag Clover (T. medium) - A Picture of Genomic Similarities and Differences.</title>
        <authorList>
            <person name="Dluhosova J."/>
            <person name="Istvanek J."/>
            <person name="Nedelnik J."/>
            <person name="Repkova J."/>
        </authorList>
    </citation>
    <scope>NUCLEOTIDE SEQUENCE [LARGE SCALE GENOMIC DNA]</scope>
    <source>
        <strain evidence="2">cv. 10/8</strain>
        <tissue evidence="1">Leaf</tissue>
    </source>
</reference>
<dbReference type="Proteomes" id="UP000265520">
    <property type="component" value="Unassembled WGS sequence"/>
</dbReference>
<evidence type="ECO:0000313" key="2">
    <source>
        <dbReference type="Proteomes" id="UP000265520"/>
    </source>
</evidence>
<sequence length="54" mass="6171">LAFVYGIPQRVREEEILHNIAFYASTCPSKIISLGCRARDLRLCVATTRNQRYG</sequence>
<dbReference type="EMBL" id="LXQA010491732">
    <property type="protein sequence ID" value="MCI55166.1"/>
    <property type="molecule type" value="Genomic_DNA"/>
</dbReference>
<name>A0A392T4R6_9FABA</name>
<evidence type="ECO:0000313" key="1">
    <source>
        <dbReference type="EMBL" id="MCI55166.1"/>
    </source>
</evidence>
<accession>A0A392T4R6</accession>